<evidence type="ECO:0000256" key="7">
    <source>
        <dbReference type="ARBA" id="ARBA00022741"/>
    </source>
</evidence>
<gene>
    <name evidence="14" type="primary">murC</name>
    <name evidence="19" type="ORF">EDC27_1264</name>
</gene>
<dbReference type="EMBL" id="RJVA01000011">
    <property type="protein sequence ID" value="ROQ93253.1"/>
    <property type="molecule type" value="Genomic_DNA"/>
</dbReference>
<dbReference type="InterPro" id="IPR000713">
    <property type="entry name" value="Mur_ligase_N"/>
</dbReference>
<keyword evidence="15" id="KW-0472">Membrane</keyword>
<dbReference type="EC" id="6.3.2.8" evidence="3 14"/>
<evidence type="ECO:0000256" key="4">
    <source>
        <dbReference type="ARBA" id="ARBA00022490"/>
    </source>
</evidence>
<dbReference type="NCBIfam" id="TIGR01082">
    <property type="entry name" value="murC"/>
    <property type="match status" value="1"/>
</dbReference>
<protein>
    <recommendedName>
        <fullName evidence="3 14">UDP-N-acetylmuramate--L-alanine ligase</fullName>
        <ecNumber evidence="3 14">6.3.2.8</ecNumber>
    </recommendedName>
    <alternativeName>
        <fullName evidence="14">UDP-N-acetylmuramoyl-L-alanine synthetase</fullName>
    </alternativeName>
</protein>
<dbReference type="InterPro" id="IPR050061">
    <property type="entry name" value="MurCDEF_pg_biosynth"/>
</dbReference>
<evidence type="ECO:0000256" key="15">
    <source>
        <dbReference type="SAM" id="Phobius"/>
    </source>
</evidence>
<evidence type="ECO:0000313" key="19">
    <source>
        <dbReference type="EMBL" id="ROQ93253.1"/>
    </source>
</evidence>
<dbReference type="PANTHER" id="PTHR43445:SF3">
    <property type="entry name" value="UDP-N-ACETYLMURAMATE--L-ALANINE LIGASE"/>
    <property type="match status" value="1"/>
</dbReference>
<dbReference type="RefSeq" id="WP_123289778.1">
    <property type="nucleotide sequence ID" value="NZ_RJVA01000011.1"/>
</dbReference>
<dbReference type="GO" id="GO:0009252">
    <property type="term" value="P:peptidoglycan biosynthetic process"/>
    <property type="evidence" value="ECO:0007669"/>
    <property type="project" value="UniProtKB-UniRule"/>
</dbReference>
<feature type="binding site" evidence="14">
    <location>
        <begin position="113"/>
        <end position="119"/>
    </location>
    <ligand>
        <name>ATP</name>
        <dbReference type="ChEBI" id="CHEBI:30616"/>
    </ligand>
</feature>
<dbReference type="InterPro" id="IPR036565">
    <property type="entry name" value="Mur-like_cat_sf"/>
</dbReference>
<evidence type="ECO:0000256" key="11">
    <source>
        <dbReference type="ARBA" id="ARBA00023306"/>
    </source>
</evidence>
<evidence type="ECO:0000256" key="8">
    <source>
        <dbReference type="ARBA" id="ARBA00022840"/>
    </source>
</evidence>
<dbReference type="InterPro" id="IPR004101">
    <property type="entry name" value="Mur_ligase_C"/>
</dbReference>
<keyword evidence="4 14" id="KW-0963">Cytoplasm</keyword>
<evidence type="ECO:0000256" key="1">
    <source>
        <dbReference type="ARBA" id="ARBA00004496"/>
    </source>
</evidence>
<keyword evidence="15" id="KW-1133">Transmembrane helix</keyword>
<dbReference type="PANTHER" id="PTHR43445">
    <property type="entry name" value="UDP-N-ACETYLMURAMATE--L-ALANINE LIGASE-RELATED"/>
    <property type="match status" value="1"/>
</dbReference>
<comment type="function">
    <text evidence="14">Cell wall formation.</text>
</comment>
<dbReference type="GO" id="GO:0071555">
    <property type="term" value="P:cell wall organization"/>
    <property type="evidence" value="ECO:0007669"/>
    <property type="project" value="UniProtKB-KW"/>
</dbReference>
<dbReference type="GO" id="GO:0005524">
    <property type="term" value="F:ATP binding"/>
    <property type="evidence" value="ECO:0007669"/>
    <property type="project" value="UniProtKB-UniRule"/>
</dbReference>
<dbReference type="Pfam" id="PF01225">
    <property type="entry name" value="Mur_ligase"/>
    <property type="match status" value="1"/>
</dbReference>
<dbReference type="SUPFAM" id="SSF51984">
    <property type="entry name" value="MurCD N-terminal domain"/>
    <property type="match status" value="1"/>
</dbReference>
<accession>A0A3N1USX8</accession>
<feature type="transmembrane region" description="Helical" evidence="15">
    <location>
        <begin position="7"/>
        <end position="30"/>
    </location>
</feature>
<evidence type="ECO:0000256" key="13">
    <source>
        <dbReference type="ARBA" id="ARBA00047833"/>
    </source>
</evidence>
<dbReference type="OrthoDB" id="9804126at2"/>
<evidence type="ECO:0000259" key="18">
    <source>
        <dbReference type="Pfam" id="PF08245"/>
    </source>
</evidence>
<feature type="domain" description="Mur ligase N-terminal catalytic" evidence="16">
    <location>
        <begin position="7"/>
        <end position="107"/>
    </location>
</feature>
<evidence type="ECO:0000256" key="14">
    <source>
        <dbReference type="HAMAP-Rule" id="MF_00046"/>
    </source>
</evidence>
<comment type="similarity">
    <text evidence="14">Belongs to the MurCDEF family.</text>
</comment>
<comment type="pathway">
    <text evidence="2 14">Cell wall biogenesis; peptidoglycan biosynthesis.</text>
</comment>
<evidence type="ECO:0000256" key="3">
    <source>
        <dbReference type="ARBA" id="ARBA00012211"/>
    </source>
</evidence>
<dbReference type="InterPro" id="IPR036615">
    <property type="entry name" value="Mur_ligase_C_dom_sf"/>
</dbReference>
<dbReference type="GO" id="GO:0008360">
    <property type="term" value="P:regulation of cell shape"/>
    <property type="evidence" value="ECO:0007669"/>
    <property type="project" value="UniProtKB-KW"/>
</dbReference>
<proteinExistence type="inferred from homology"/>
<dbReference type="GO" id="GO:0051301">
    <property type="term" value="P:cell division"/>
    <property type="evidence" value="ECO:0007669"/>
    <property type="project" value="UniProtKB-KW"/>
</dbReference>
<dbReference type="HAMAP" id="MF_00046">
    <property type="entry name" value="MurC"/>
    <property type="match status" value="1"/>
</dbReference>
<name>A0A3N1USX8_9BACT</name>
<evidence type="ECO:0000259" key="17">
    <source>
        <dbReference type="Pfam" id="PF02875"/>
    </source>
</evidence>
<comment type="caution">
    <text evidence="19">The sequence shown here is derived from an EMBL/GenBank/DDBJ whole genome shotgun (WGS) entry which is preliminary data.</text>
</comment>
<organism evidence="19 20">
    <name type="scientific">Desulfosoma caldarium</name>
    <dbReference type="NCBI Taxonomy" id="610254"/>
    <lineage>
        <taxon>Bacteria</taxon>
        <taxon>Pseudomonadati</taxon>
        <taxon>Thermodesulfobacteriota</taxon>
        <taxon>Syntrophobacteria</taxon>
        <taxon>Syntrophobacterales</taxon>
        <taxon>Syntrophobacteraceae</taxon>
        <taxon>Desulfosoma</taxon>
    </lineage>
</organism>
<feature type="domain" description="Mur ligase central" evidence="18">
    <location>
        <begin position="111"/>
        <end position="290"/>
    </location>
</feature>
<evidence type="ECO:0000256" key="6">
    <source>
        <dbReference type="ARBA" id="ARBA00022618"/>
    </source>
</evidence>
<comment type="subcellular location">
    <subcellularLocation>
        <location evidence="1 14">Cytoplasm</location>
    </subcellularLocation>
</comment>
<evidence type="ECO:0000256" key="5">
    <source>
        <dbReference type="ARBA" id="ARBA00022598"/>
    </source>
</evidence>
<keyword evidence="5 14" id="KW-0436">Ligase</keyword>
<evidence type="ECO:0000259" key="16">
    <source>
        <dbReference type="Pfam" id="PF01225"/>
    </source>
</evidence>
<keyword evidence="7 14" id="KW-0547">Nucleotide-binding</keyword>
<keyword evidence="15" id="KW-0812">Transmembrane</keyword>
<dbReference type="InterPro" id="IPR005758">
    <property type="entry name" value="UDP-N-AcMur_Ala_ligase_MurC"/>
</dbReference>
<dbReference type="Gene3D" id="3.40.50.720">
    <property type="entry name" value="NAD(P)-binding Rossmann-like Domain"/>
    <property type="match status" value="1"/>
</dbReference>
<dbReference type="Proteomes" id="UP000276223">
    <property type="component" value="Unassembled WGS sequence"/>
</dbReference>
<dbReference type="UniPathway" id="UPA00219"/>
<evidence type="ECO:0000256" key="2">
    <source>
        <dbReference type="ARBA" id="ARBA00004752"/>
    </source>
</evidence>
<dbReference type="Pfam" id="PF02875">
    <property type="entry name" value="Mur_ligase_C"/>
    <property type="match status" value="1"/>
</dbReference>
<keyword evidence="20" id="KW-1185">Reference proteome</keyword>
<dbReference type="InterPro" id="IPR013221">
    <property type="entry name" value="Mur_ligase_cen"/>
</dbReference>
<dbReference type="Gene3D" id="3.90.190.20">
    <property type="entry name" value="Mur ligase, C-terminal domain"/>
    <property type="match status" value="1"/>
</dbReference>
<evidence type="ECO:0000256" key="10">
    <source>
        <dbReference type="ARBA" id="ARBA00022984"/>
    </source>
</evidence>
<keyword evidence="11 14" id="KW-0131">Cell cycle</keyword>
<dbReference type="GO" id="GO:0005737">
    <property type="term" value="C:cytoplasm"/>
    <property type="evidence" value="ECO:0007669"/>
    <property type="project" value="UniProtKB-SubCell"/>
</dbReference>
<evidence type="ECO:0000313" key="20">
    <source>
        <dbReference type="Proteomes" id="UP000276223"/>
    </source>
</evidence>
<dbReference type="SUPFAM" id="SSF53244">
    <property type="entry name" value="MurD-like peptide ligases, peptide-binding domain"/>
    <property type="match status" value="1"/>
</dbReference>
<keyword evidence="9 14" id="KW-0133">Cell shape</keyword>
<evidence type="ECO:0000256" key="9">
    <source>
        <dbReference type="ARBA" id="ARBA00022960"/>
    </source>
</evidence>
<evidence type="ECO:0000256" key="12">
    <source>
        <dbReference type="ARBA" id="ARBA00023316"/>
    </source>
</evidence>
<keyword evidence="10 14" id="KW-0573">Peptidoglycan synthesis</keyword>
<dbReference type="Pfam" id="PF08245">
    <property type="entry name" value="Mur_ligase_M"/>
    <property type="match status" value="1"/>
</dbReference>
<feature type="domain" description="Mur ligase C-terminal" evidence="17">
    <location>
        <begin position="312"/>
        <end position="443"/>
    </location>
</feature>
<dbReference type="Gene3D" id="3.40.1190.10">
    <property type="entry name" value="Mur-like, catalytic domain"/>
    <property type="match status" value="1"/>
</dbReference>
<reference evidence="19 20" key="1">
    <citation type="submission" date="2018-11" db="EMBL/GenBank/DDBJ databases">
        <title>Genomic Encyclopedia of Type Strains, Phase IV (KMG-IV): sequencing the most valuable type-strain genomes for metagenomic binning, comparative biology and taxonomic classification.</title>
        <authorList>
            <person name="Goeker M."/>
        </authorList>
    </citation>
    <scope>NUCLEOTIDE SEQUENCE [LARGE SCALE GENOMIC DNA]</scope>
    <source>
        <strain evidence="19 20">DSM 22027</strain>
    </source>
</reference>
<keyword evidence="12 14" id="KW-0961">Cell wall biogenesis/degradation</keyword>
<dbReference type="AlphaFoldDB" id="A0A3N1USX8"/>
<keyword evidence="6 14" id="KW-0132">Cell division</keyword>
<keyword evidence="8 14" id="KW-0067">ATP-binding</keyword>
<dbReference type="GO" id="GO:0008763">
    <property type="term" value="F:UDP-N-acetylmuramate-L-alanine ligase activity"/>
    <property type="evidence" value="ECO:0007669"/>
    <property type="project" value="UniProtKB-UniRule"/>
</dbReference>
<sequence length="469" mass="52062">MYKRYQHIHFVGIGGIGMSGIAELLLNLGYRVSGSDLRESETTQRLRQLGAEIHIGHHESHVQGADVVVLSSAVAESNAEVMAARKMGKVPVIRRAEMLAELMRLKYAVLVAGAHGKTTTTSMVATVLARGGLDPTVVIGGKLNAWGTNAKLGAGDFMVAEADESDGTFLMLSPTIAVVTNIDWEHVDFYRDLEHIRETFLQFINKVPFYGQAVLCLEDENIQHLLPRIQKRFVTYGFSSQADFQARQVTLDGLGCRYRAYHKDCELGEMVLPLPGRHNVLNSLAAVAVALELELDWEAIRLGIQDMTGVQRRFQIKGERAGVLVLDDYGHHPTEIRAVLKALTESYPHRRKIVVFQPHRYTRTRGLLDQFATCFYQSDILFLTEIYAAGEPPIEGVTGRRLADEVAKYGHHDITFCPTLEEVTKALVQRVQPGDVVMTLGAGNVWQVGEWLLEQLTGNGPKVFRGVSC</sequence>
<dbReference type="SUPFAM" id="SSF53623">
    <property type="entry name" value="MurD-like peptide ligases, catalytic domain"/>
    <property type="match status" value="1"/>
</dbReference>
<comment type="catalytic activity">
    <reaction evidence="13 14">
        <text>UDP-N-acetyl-alpha-D-muramate + L-alanine + ATP = UDP-N-acetyl-alpha-D-muramoyl-L-alanine + ADP + phosphate + H(+)</text>
        <dbReference type="Rhea" id="RHEA:23372"/>
        <dbReference type="ChEBI" id="CHEBI:15378"/>
        <dbReference type="ChEBI" id="CHEBI:30616"/>
        <dbReference type="ChEBI" id="CHEBI:43474"/>
        <dbReference type="ChEBI" id="CHEBI:57972"/>
        <dbReference type="ChEBI" id="CHEBI:70757"/>
        <dbReference type="ChEBI" id="CHEBI:83898"/>
        <dbReference type="ChEBI" id="CHEBI:456216"/>
        <dbReference type="EC" id="6.3.2.8"/>
    </reaction>
</comment>